<gene>
    <name evidence="2" type="ORF">O181_040310</name>
</gene>
<comment type="caution">
    <text evidence="2">The sequence shown here is derived from an EMBL/GenBank/DDBJ whole genome shotgun (WGS) entry which is preliminary data.</text>
</comment>
<proteinExistence type="predicted"/>
<protein>
    <submittedName>
        <fullName evidence="2">Uncharacterized protein</fullName>
    </submittedName>
</protein>
<reference evidence="2" key="1">
    <citation type="submission" date="2021-03" db="EMBL/GenBank/DDBJ databases">
        <title>Draft genome sequence of rust myrtle Austropuccinia psidii MF-1, a brazilian biotype.</title>
        <authorList>
            <person name="Quecine M.C."/>
            <person name="Pachon D.M.R."/>
            <person name="Bonatelli M.L."/>
            <person name="Correr F.H."/>
            <person name="Franceschini L.M."/>
            <person name="Leite T.F."/>
            <person name="Margarido G.R.A."/>
            <person name="Almeida C.A."/>
            <person name="Ferrarezi J.A."/>
            <person name="Labate C.A."/>
        </authorList>
    </citation>
    <scope>NUCLEOTIDE SEQUENCE</scope>
    <source>
        <strain evidence="2">MF-1</strain>
    </source>
</reference>
<accession>A0A9Q3DCZ1</accession>
<sequence length="105" mass="11723">MGHFSYSSFNHQSNPVAENSYHNEVQDLKNSLFARDEIIASLMQKVEALEIKSAPHNHPTTQKKKAQDFVKTPATSTSKQPSNSKSSKNSNLTPAQNHTNKKKTN</sequence>
<evidence type="ECO:0000313" key="3">
    <source>
        <dbReference type="Proteomes" id="UP000765509"/>
    </source>
</evidence>
<dbReference type="Proteomes" id="UP000765509">
    <property type="component" value="Unassembled WGS sequence"/>
</dbReference>
<keyword evidence="3" id="KW-1185">Reference proteome</keyword>
<feature type="region of interest" description="Disordered" evidence="1">
    <location>
        <begin position="52"/>
        <end position="105"/>
    </location>
</feature>
<feature type="compositionally biased region" description="Low complexity" evidence="1">
    <location>
        <begin position="75"/>
        <end position="93"/>
    </location>
</feature>
<organism evidence="2 3">
    <name type="scientific">Austropuccinia psidii MF-1</name>
    <dbReference type="NCBI Taxonomy" id="1389203"/>
    <lineage>
        <taxon>Eukaryota</taxon>
        <taxon>Fungi</taxon>
        <taxon>Dikarya</taxon>
        <taxon>Basidiomycota</taxon>
        <taxon>Pucciniomycotina</taxon>
        <taxon>Pucciniomycetes</taxon>
        <taxon>Pucciniales</taxon>
        <taxon>Sphaerophragmiaceae</taxon>
        <taxon>Austropuccinia</taxon>
    </lineage>
</organism>
<evidence type="ECO:0000313" key="2">
    <source>
        <dbReference type="EMBL" id="MBW0500595.1"/>
    </source>
</evidence>
<name>A0A9Q3DCZ1_9BASI</name>
<dbReference type="AlphaFoldDB" id="A0A9Q3DCZ1"/>
<dbReference type="EMBL" id="AVOT02015897">
    <property type="protein sequence ID" value="MBW0500595.1"/>
    <property type="molecule type" value="Genomic_DNA"/>
</dbReference>
<evidence type="ECO:0000256" key="1">
    <source>
        <dbReference type="SAM" id="MobiDB-lite"/>
    </source>
</evidence>
<feature type="region of interest" description="Disordered" evidence="1">
    <location>
        <begin position="1"/>
        <end position="22"/>
    </location>
</feature>